<evidence type="ECO:0008006" key="4">
    <source>
        <dbReference type="Google" id="ProtNLM"/>
    </source>
</evidence>
<evidence type="ECO:0000256" key="1">
    <source>
        <dbReference type="SAM" id="SignalP"/>
    </source>
</evidence>
<keyword evidence="1" id="KW-0732">Signal</keyword>
<dbReference type="HOGENOM" id="CLU_2240215_0_0_1"/>
<organism evidence="2 3">
    <name type="scientific">Amborella trichopoda</name>
    <dbReference type="NCBI Taxonomy" id="13333"/>
    <lineage>
        <taxon>Eukaryota</taxon>
        <taxon>Viridiplantae</taxon>
        <taxon>Streptophyta</taxon>
        <taxon>Embryophyta</taxon>
        <taxon>Tracheophyta</taxon>
        <taxon>Spermatophyta</taxon>
        <taxon>Magnoliopsida</taxon>
        <taxon>Amborellales</taxon>
        <taxon>Amborellaceae</taxon>
        <taxon>Amborella</taxon>
    </lineage>
</organism>
<dbReference type="AlphaFoldDB" id="U5CNU2"/>
<reference evidence="3" key="1">
    <citation type="journal article" date="2013" name="Science">
        <title>The Amborella genome and the evolution of flowering plants.</title>
        <authorList>
            <consortium name="Amborella Genome Project"/>
        </authorList>
    </citation>
    <scope>NUCLEOTIDE SEQUENCE [LARGE SCALE GENOMIC DNA]</scope>
</reference>
<keyword evidence="3" id="KW-1185">Reference proteome</keyword>
<gene>
    <name evidence="2" type="ORF">AMTR_s00032p00113070</name>
</gene>
<protein>
    <recommendedName>
        <fullName evidence="4">Prolamin-like domain-containing protein</fullName>
    </recommendedName>
</protein>
<feature type="signal peptide" evidence="1">
    <location>
        <begin position="1"/>
        <end position="25"/>
    </location>
</feature>
<evidence type="ECO:0000313" key="3">
    <source>
        <dbReference type="Proteomes" id="UP000017836"/>
    </source>
</evidence>
<proteinExistence type="predicted"/>
<dbReference type="Proteomes" id="UP000017836">
    <property type="component" value="Unassembled WGS sequence"/>
</dbReference>
<dbReference type="Gramene" id="ERN14826">
    <property type="protein sequence ID" value="ERN14826"/>
    <property type="gene ID" value="AMTR_s00032p00113070"/>
</dbReference>
<accession>U5CNU2</accession>
<feature type="chain" id="PRO_5004658279" description="Prolamin-like domain-containing protein" evidence="1">
    <location>
        <begin position="26"/>
        <end position="105"/>
    </location>
</feature>
<name>U5CNU2_AMBTC</name>
<sequence length="105" mass="11926">MRLVVLSWLLVASALVGWAPAYSLACEPMPPLSPDDVVTCWGSLDGLYHEVRAFFKRSKMPSQHFCNAFEALRPKCYPEMFSVVGYDLRKAKWLKTFCDAIPPKQ</sequence>
<dbReference type="EMBL" id="KI392518">
    <property type="protein sequence ID" value="ERN14826.1"/>
    <property type="molecule type" value="Genomic_DNA"/>
</dbReference>
<evidence type="ECO:0000313" key="2">
    <source>
        <dbReference type="EMBL" id="ERN14826.1"/>
    </source>
</evidence>